<gene>
    <name evidence="1" type="ORF">NK6_9770</name>
</gene>
<organism evidence="1 2">
    <name type="scientific">Bradyrhizobium diazoefficiens</name>
    <dbReference type="NCBI Taxonomy" id="1355477"/>
    <lineage>
        <taxon>Bacteria</taxon>
        <taxon>Pseudomonadati</taxon>
        <taxon>Pseudomonadota</taxon>
        <taxon>Alphaproteobacteria</taxon>
        <taxon>Hyphomicrobiales</taxon>
        <taxon>Nitrobacteraceae</taxon>
        <taxon>Bradyrhizobium</taxon>
    </lineage>
</organism>
<dbReference type="EMBL" id="AP014685">
    <property type="protein sequence ID" value="BAR62905.1"/>
    <property type="molecule type" value="Genomic_DNA"/>
</dbReference>
<accession>A0A0E3VXM2</accession>
<reference evidence="1 2" key="1">
    <citation type="submission" date="2014-11" db="EMBL/GenBank/DDBJ databases">
        <title>Symbiosis island explosion on the genome of extra-slow-growing strains of soybean bradyrhizobia with massive insertion sequences.</title>
        <authorList>
            <person name="Iida T."/>
            <person name="Minamisawa K."/>
        </authorList>
    </citation>
    <scope>NUCLEOTIDE SEQUENCE [LARGE SCALE GENOMIC DNA]</scope>
    <source>
        <strain evidence="1 2">NK6</strain>
    </source>
</reference>
<dbReference type="AlphaFoldDB" id="A0A0E3VXM2"/>
<proteinExistence type="predicted"/>
<protein>
    <submittedName>
        <fullName evidence="1">Uncharacterized protein</fullName>
    </submittedName>
</protein>
<sequence length="33" mass="3679">MIGGPRRIKCADRIFSGYIYRFCASPVGTRMVG</sequence>
<evidence type="ECO:0000313" key="1">
    <source>
        <dbReference type="EMBL" id="BAR62905.1"/>
    </source>
</evidence>
<name>A0A0E3VXM2_9BRAD</name>
<dbReference type="Proteomes" id="UP000063308">
    <property type="component" value="Chromosome"/>
</dbReference>
<evidence type="ECO:0000313" key="2">
    <source>
        <dbReference type="Proteomes" id="UP000063308"/>
    </source>
</evidence>